<proteinExistence type="predicted"/>
<gene>
    <name evidence="1" type="ORF">FHS48_000050</name>
</gene>
<reference evidence="1 2" key="1">
    <citation type="submission" date="2020-08" db="EMBL/GenBank/DDBJ databases">
        <title>Genomic Encyclopedia of Type Strains, Phase IV (KMG-IV): sequencing the most valuable type-strain genomes for metagenomic binning, comparative biology and taxonomic classification.</title>
        <authorList>
            <person name="Goeker M."/>
        </authorList>
    </citation>
    <scope>NUCLEOTIDE SEQUENCE [LARGE SCALE GENOMIC DNA]</scope>
    <source>
        <strain evidence="1 2">DSM 11590</strain>
    </source>
</reference>
<dbReference type="AlphaFoldDB" id="A0A7X0DL08"/>
<organism evidence="1 2">
    <name type="scientific">Novispirillum itersonii</name>
    <name type="common">Aquaspirillum itersonii</name>
    <dbReference type="NCBI Taxonomy" id="189"/>
    <lineage>
        <taxon>Bacteria</taxon>
        <taxon>Pseudomonadati</taxon>
        <taxon>Pseudomonadota</taxon>
        <taxon>Alphaproteobacteria</taxon>
        <taxon>Rhodospirillales</taxon>
        <taxon>Novispirillaceae</taxon>
        <taxon>Novispirillum</taxon>
    </lineage>
</organism>
<comment type="caution">
    <text evidence="1">The sequence shown here is derived from an EMBL/GenBank/DDBJ whole genome shotgun (WGS) entry which is preliminary data.</text>
</comment>
<keyword evidence="2" id="KW-1185">Reference proteome</keyword>
<dbReference type="Proteomes" id="UP000544872">
    <property type="component" value="Unassembled WGS sequence"/>
</dbReference>
<evidence type="ECO:0000313" key="2">
    <source>
        <dbReference type="Proteomes" id="UP000544872"/>
    </source>
</evidence>
<evidence type="ECO:0000313" key="1">
    <source>
        <dbReference type="EMBL" id="MBB6208669.1"/>
    </source>
</evidence>
<dbReference type="RefSeq" id="WP_184259839.1">
    <property type="nucleotide sequence ID" value="NZ_JACIIX010000001.1"/>
</dbReference>
<sequence length="319" mass="35931">MTLPIRGLPPLILAALFLIMSLWPALAAQRPEPVRPASGSSHGGPMIARFPAPLMDDDPRAYYTQALIELAFAETPEQGPGYVVFSTSPQERLRIEAQLEKGSRINVYLMPGANSYDSRFLRVAVPVDRGLLGLRVGVVRTEDRSRFSEIRSLGDLSQVRIGSVLGWQLTDILRHNGLTTEVVATFEDLYKLLDRSRLDLISRGATEVLREQTEMRFDYPDTVIDTALLLRMPLAFYIYVSPNHPELHRRIETGLQRAVADGRFDALFRQWFGRDLDVLQLDQRHVIDLSVPDPHLPTVMMDPSLRLPLRSPGAKAQTR</sequence>
<dbReference type="EMBL" id="JACIIX010000001">
    <property type="protein sequence ID" value="MBB6208669.1"/>
    <property type="molecule type" value="Genomic_DNA"/>
</dbReference>
<accession>A0A7X0DL08</accession>
<name>A0A7X0DL08_NOVIT</name>
<dbReference type="Gene3D" id="3.40.190.10">
    <property type="entry name" value="Periplasmic binding protein-like II"/>
    <property type="match status" value="1"/>
</dbReference>
<protein>
    <submittedName>
        <fullName evidence="1">ABC-type amino acid transport substrate-binding protein</fullName>
    </submittedName>
</protein>
<dbReference type="SUPFAM" id="SSF53850">
    <property type="entry name" value="Periplasmic binding protein-like II"/>
    <property type="match status" value="1"/>
</dbReference>